<accession>A0ACB6S518</accession>
<name>A0ACB6S518_9PLEO</name>
<organism evidence="1 2">
    <name type="scientific">Macroventuria anomochaeta</name>
    <dbReference type="NCBI Taxonomy" id="301207"/>
    <lineage>
        <taxon>Eukaryota</taxon>
        <taxon>Fungi</taxon>
        <taxon>Dikarya</taxon>
        <taxon>Ascomycota</taxon>
        <taxon>Pezizomycotina</taxon>
        <taxon>Dothideomycetes</taxon>
        <taxon>Pleosporomycetidae</taxon>
        <taxon>Pleosporales</taxon>
        <taxon>Pleosporineae</taxon>
        <taxon>Didymellaceae</taxon>
        <taxon>Macroventuria</taxon>
    </lineage>
</organism>
<evidence type="ECO:0000313" key="2">
    <source>
        <dbReference type="Proteomes" id="UP000799754"/>
    </source>
</evidence>
<comment type="caution">
    <text evidence="1">The sequence shown here is derived from an EMBL/GenBank/DDBJ whole genome shotgun (WGS) entry which is preliminary data.</text>
</comment>
<gene>
    <name evidence="1" type="ORF">BU25DRAFT_457517</name>
</gene>
<proteinExistence type="predicted"/>
<dbReference type="Proteomes" id="UP000799754">
    <property type="component" value="Unassembled WGS sequence"/>
</dbReference>
<dbReference type="EMBL" id="MU006712">
    <property type="protein sequence ID" value="KAF2628720.1"/>
    <property type="molecule type" value="Genomic_DNA"/>
</dbReference>
<evidence type="ECO:0000313" key="1">
    <source>
        <dbReference type="EMBL" id="KAF2628720.1"/>
    </source>
</evidence>
<keyword evidence="2" id="KW-1185">Reference proteome</keyword>
<sequence>MKDGFSKLYAAVPLLAASGAFTQFVPAPTDLTTKEEYAGINVRYKQVPGVICELDPNVKSYSKYADVENDQHIFCWLFEARNQDAIEAPLTINGGPGSLSMIGPFQKLGPCGVGPDLKSFNNPYFWSNASNMLFIDEPTTVDFSYSIPIQAIKYQAYHNFSVFPGNTYDYDPYNASVKAEWNNLYGEGNCFDQTKHCCATGQNSICARTEDFYANKVENLYDICSGRDEYDMRYLTPDPFPYSYYVEYLNTPAVQKAVGAFQNFSESSSTVSSAFDNNGDDDNREFGTIEACKKLLAAGVQVMLYYGITDYNCNWLGGQVVCR</sequence>
<protein>
    <submittedName>
        <fullName evidence="1">Alpha/beta-hydrolase</fullName>
    </submittedName>
</protein>
<reference evidence="1" key="1">
    <citation type="journal article" date="2020" name="Stud. Mycol.">
        <title>101 Dothideomycetes genomes: a test case for predicting lifestyles and emergence of pathogens.</title>
        <authorList>
            <person name="Haridas S."/>
            <person name="Albert R."/>
            <person name="Binder M."/>
            <person name="Bloem J."/>
            <person name="Labutti K."/>
            <person name="Salamov A."/>
            <person name="Andreopoulos B."/>
            <person name="Baker S."/>
            <person name="Barry K."/>
            <person name="Bills G."/>
            <person name="Bluhm B."/>
            <person name="Cannon C."/>
            <person name="Castanera R."/>
            <person name="Culley D."/>
            <person name="Daum C."/>
            <person name="Ezra D."/>
            <person name="Gonzalez J."/>
            <person name="Henrissat B."/>
            <person name="Kuo A."/>
            <person name="Liang C."/>
            <person name="Lipzen A."/>
            <person name="Lutzoni F."/>
            <person name="Magnuson J."/>
            <person name="Mondo S."/>
            <person name="Nolan M."/>
            <person name="Ohm R."/>
            <person name="Pangilinan J."/>
            <person name="Park H.-J."/>
            <person name="Ramirez L."/>
            <person name="Alfaro M."/>
            <person name="Sun H."/>
            <person name="Tritt A."/>
            <person name="Yoshinaga Y."/>
            <person name="Zwiers L.-H."/>
            <person name="Turgeon B."/>
            <person name="Goodwin S."/>
            <person name="Spatafora J."/>
            <person name="Crous P."/>
            <person name="Grigoriev I."/>
        </authorList>
    </citation>
    <scope>NUCLEOTIDE SEQUENCE</scope>
    <source>
        <strain evidence="1">CBS 525.71</strain>
    </source>
</reference>